<dbReference type="VEuPathDB" id="FungiDB:P175DRAFT_0529979"/>
<feature type="region of interest" description="Disordered" evidence="1">
    <location>
        <begin position="191"/>
        <end position="212"/>
    </location>
</feature>
<evidence type="ECO:0000256" key="1">
    <source>
        <dbReference type="SAM" id="MobiDB-lite"/>
    </source>
</evidence>
<comment type="caution">
    <text evidence="2">The sequence shown here is derived from an EMBL/GenBank/DDBJ whole genome shotgun (WGS) entry which is preliminary data.</text>
</comment>
<evidence type="ECO:0000313" key="3">
    <source>
        <dbReference type="Proteomes" id="UP000244073"/>
    </source>
</evidence>
<dbReference type="EMBL" id="MSFN02000002">
    <property type="protein sequence ID" value="PTU22893.1"/>
    <property type="molecule type" value="Genomic_DNA"/>
</dbReference>
<organism evidence="2 3">
    <name type="scientific">Aspergillus ochraceoroseus IBT 24754</name>
    <dbReference type="NCBI Taxonomy" id="1392256"/>
    <lineage>
        <taxon>Eukaryota</taxon>
        <taxon>Fungi</taxon>
        <taxon>Dikarya</taxon>
        <taxon>Ascomycota</taxon>
        <taxon>Pezizomycotina</taxon>
        <taxon>Eurotiomycetes</taxon>
        <taxon>Eurotiomycetidae</taxon>
        <taxon>Eurotiales</taxon>
        <taxon>Aspergillaceae</taxon>
        <taxon>Aspergillus</taxon>
        <taxon>Aspergillus subgen. Nidulantes</taxon>
    </lineage>
</organism>
<reference evidence="2 3" key="1">
    <citation type="journal article" date="2018" name="Proc. Natl. Acad. Sci. U.S.A.">
        <title>Linking secondary metabolites to gene clusters through genome sequencing of six diverse Aspergillus species.</title>
        <authorList>
            <person name="Kaerboelling I."/>
            <person name="Vesth T.C."/>
            <person name="Frisvad J.C."/>
            <person name="Nybo J.L."/>
            <person name="Theobald S."/>
            <person name="Kuo A."/>
            <person name="Bowyer P."/>
            <person name="Matsuda Y."/>
            <person name="Mondo S."/>
            <person name="Lyhne E.K."/>
            <person name="Kogle M.E."/>
            <person name="Clum A."/>
            <person name="Lipzen A."/>
            <person name="Salamov A."/>
            <person name="Ngan C.Y."/>
            <person name="Daum C."/>
            <person name="Chiniquy J."/>
            <person name="Barry K."/>
            <person name="LaButti K."/>
            <person name="Haridas S."/>
            <person name="Simmons B.A."/>
            <person name="Magnuson J.K."/>
            <person name="Mortensen U.H."/>
            <person name="Larsen T.O."/>
            <person name="Grigoriev I.V."/>
            <person name="Baker S.E."/>
            <person name="Andersen M.R."/>
        </authorList>
    </citation>
    <scope>NUCLEOTIDE SEQUENCE [LARGE SCALE GENOMIC DNA]</scope>
    <source>
        <strain evidence="2 3">IBT 24754</strain>
    </source>
</reference>
<proteinExistence type="predicted"/>
<dbReference type="Proteomes" id="UP000244073">
    <property type="component" value="Unassembled WGS sequence"/>
</dbReference>
<protein>
    <submittedName>
        <fullName evidence="2">Uncharacterized protein</fullName>
    </submittedName>
</protein>
<gene>
    <name evidence="2" type="ORF">P175DRAFT_0529979</name>
</gene>
<dbReference type="RefSeq" id="XP_040754285.1">
    <property type="nucleotide sequence ID" value="XM_040899741.1"/>
</dbReference>
<evidence type="ECO:0000313" key="2">
    <source>
        <dbReference type="EMBL" id="PTU22893.1"/>
    </source>
</evidence>
<dbReference type="AlphaFoldDB" id="A0A2T5M2X9"/>
<name>A0A2T5M2X9_9EURO</name>
<sequence>MNSGDALNVSEFQFMRLIYAPATIRVPRLTFISTLSNILSLATQRPAWLAQLWDFSRLLRPDHLLSTSSPPLRAQLRSGSFPHYAPVRLLVRPRPPDQLIPRLLVQEPCLRSRDFSLAPCSFSRFLIQPALRVESFKKTVSKPPTAAASADIRPRFPIVVPPSVLYPLARRFELASTTTIGSESLMLLGRSGTPGTSGTSGTSNLNLLHHRG</sequence>
<dbReference type="GeneID" id="63816623"/>
<accession>A0A2T5M2X9</accession>